<dbReference type="GO" id="GO:0016787">
    <property type="term" value="F:hydrolase activity"/>
    <property type="evidence" value="ECO:0007669"/>
    <property type="project" value="UniProtKB-KW"/>
</dbReference>
<dbReference type="RefSeq" id="WP_150904382.1">
    <property type="nucleotide sequence ID" value="NZ_VTWT01000007.1"/>
</dbReference>
<feature type="signal peptide" evidence="1">
    <location>
        <begin position="1"/>
        <end position="20"/>
    </location>
</feature>
<comment type="caution">
    <text evidence="2">The sequence shown here is derived from an EMBL/GenBank/DDBJ whole genome shotgun (WGS) entry which is preliminary data.</text>
</comment>
<protein>
    <submittedName>
        <fullName evidence="2">MBL fold metallo-hydrolase</fullName>
    </submittedName>
</protein>
<name>A0A5N1INY1_9BACT</name>
<dbReference type="EMBL" id="VTWT01000007">
    <property type="protein sequence ID" value="KAA9331772.1"/>
    <property type="molecule type" value="Genomic_DNA"/>
</dbReference>
<dbReference type="Proteomes" id="UP000326570">
    <property type="component" value="Unassembled WGS sequence"/>
</dbReference>
<keyword evidence="2" id="KW-0378">Hydrolase</keyword>
<keyword evidence="3" id="KW-1185">Reference proteome</keyword>
<organism evidence="2 3">
    <name type="scientific">Adhaeribacter soli</name>
    <dbReference type="NCBI Taxonomy" id="2607655"/>
    <lineage>
        <taxon>Bacteria</taxon>
        <taxon>Pseudomonadati</taxon>
        <taxon>Bacteroidota</taxon>
        <taxon>Cytophagia</taxon>
        <taxon>Cytophagales</taxon>
        <taxon>Hymenobacteraceae</taxon>
        <taxon>Adhaeribacter</taxon>
    </lineage>
</organism>
<sequence>MKYFTLLVLLLSFVFSPALAQLAKPDVLETKKGPLTIQPVTHGSLVLTWNKQTIYVDPYGGWSLYTGQPAPNLILITDIHADHLDSATLNAINTAKAKFIVPQAVADMLPDNLKAKAMVLANGATTKYQDIEIKAIPMYNLPETADSRHPKGRGNGYVLTIGGKNIYISGDTEDTPEMRALKNIDVAFVCMNLPFTMPVEQAAQGVLAFKPKIVYPYHYRGQEGLSDVKTFEQLVKKGNSKIEVRLRNWYPNQ</sequence>
<dbReference type="InterPro" id="IPR036866">
    <property type="entry name" value="RibonucZ/Hydroxyglut_hydro"/>
</dbReference>
<dbReference type="InterPro" id="IPR050114">
    <property type="entry name" value="UPF0173_UPF0282_UlaG_hydrolase"/>
</dbReference>
<evidence type="ECO:0000313" key="2">
    <source>
        <dbReference type="EMBL" id="KAA9331772.1"/>
    </source>
</evidence>
<dbReference type="SUPFAM" id="SSF56281">
    <property type="entry name" value="Metallo-hydrolase/oxidoreductase"/>
    <property type="match status" value="1"/>
</dbReference>
<evidence type="ECO:0000313" key="3">
    <source>
        <dbReference type="Proteomes" id="UP000326570"/>
    </source>
</evidence>
<dbReference type="AlphaFoldDB" id="A0A5N1INY1"/>
<accession>A0A5N1INY1</accession>
<dbReference type="PANTHER" id="PTHR43546">
    <property type="entry name" value="UPF0173 METAL-DEPENDENT HYDROLASE MJ1163-RELATED"/>
    <property type="match status" value="1"/>
</dbReference>
<dbReference type="PANTHER" id="PTHR43546:SF3">
    <property type="entry name" value="UPF0173 METAL-DEPENDENT HYDROLASE MJ1163"/>
    <property type="match status" value="1"/>
</dbReference>
<feature type="chain" id="PRO_5024849703" evidence="1">
    <location>
        <begin position="21"/>
        <end position="253"/>
    </location>
</feature>
<dbReference type="Gene3D" id="3.60.15.10">
    <property type="entry name" value="Ribonuclease Z/Hydroxyacylglutathione hydrolase-like"/>
    <property type="match status" value="1"/>
</dbReference>
<reference evidence="2 3" key="1">
    <citation type="submission" date="2019-09" db="EMBL/GenBank/DDBJ databases">
        <title>Genome sequence of Adhaeribacter sp. M2.</title>
        <authorList>
            <person name="Srinivasan S."/>
        </authorList>
    </citation>
    <scope>NUCLEOTIDE SEQUENCE [LARGE SCALE GENOMIC DNA]</scope>
    <source>
        <strain evidence="2 3">M2</strain>
    </source>
</reference>
<dbReference type="Pfam" id="PF13483">
    <property type="entry name" value="Lactamase_B_3"/>
    <property type="match status" value="1"/>
</dbReference>
<keyword evidence="1" id="KW-0732">Signal</keyword>
<gene>
    <name evidence="2" type="ORF">F0P94_13255</name>
</gene>
<evidence type="ECO:0000256" key="1">
    <source>
        <dbReference type="SAM" id="SignalP"/>
    </source>
</evidence>
<proteinExistence type="predicted"/>